<comment type="similarity">
    <text evidence="4">Belongs to the enoyl-CoA hydratase/isomerase family.</text>
</comment>
<accession>A0AAN7FGF1</accession>
<evidence type="ECO:0000256" key="4">
    <source>
        <dbReference type="ARBA" id="ARBA00005254"/>
    </source>
</evidence>
<dbReference type="Pfam" id="PF00378">
    <property type="entry name" value="ECH_1"/>
    <property type="match status" value="1"/>
</dbReference>
<dbReference type="InterPro" id="IPR029045">
    <property type="entry name" value="ClpP/crotonase-like_dom_sf"/>
</dbReference>
<dbReference type="GO" id="GO:0006635">
    <property type="term" value="P:fatty acid beta-oxidation"/>
    <property type="evidence" value="ECO:0007669"/>
    <property type="project" value="TreeGrafter"/>
</dbReference>
<evidence type="ECO:0000313" key="7">
    <source>
        <dbReference type="EMBL" id="KAK4592352.1"/>
    </source>
</evidence>
<evidence type="ECO:0000256" key="5">
    <source>
        <dbReference type="ARBA" id="ARBA00012064"/>
    </source>
</evidence>
<dbReference type="GO" id="GO:0005777">
    <property type="term" value="C:peroxisome"/>
    <property type="evidence" value="ECO:0007669"/>
    <property type="project" value="TreeGrafter"/>
</dbReference>
<organism evidence="7 8">
    <name type="scientific">Quercus rubra</name>
    <name type="common">Northern red oak</name>
    <name type="synonym">Quercus borealis</name>
    <dbReference type="NCBI Taxonomy" id="3512"/>
    <lineage>
        <taxon>Eukaryota</taxon>
        <taxon>Viridiplantae</taxon>
        <taxon>Streptophyta</taxon>
        <taxon>Embryophyta</taxon>
        <taxon>Tracheophyta</taxon>
        <taxon>Spermatophyta</taxon>
        <taxon>Magnoliopsida</taxon>
        <taxon>eudicotyledons</taxon>
        <taxon>Gunneridae</taxon>
        <taxon>Pentapetalae</taxon>
        <taxon>rosids</taxon>
        <taxon>fabids</taxon>
        <taxon>Fagales</taxon>
        <taxon>Fagaceae</taxon>
        <taxon>Quercus</taxon>
    </lineage>
</organism>
<comment type="pathway">
    <text evidence="3">Lipid metabolism; fatty acid beta-oxidation.</text>
</comment>
<reference evidence="7 8" key="1">
    <citation type="journal article" date="2023" name="G3 (Bethesda)">
        <title>A haplotype-resolved chromosome-scale genome for Quercus rubra L. provides insights into the genetics of adaptive traits for red oak species.</title>
        <authorList>
            <person name="Kapoor B."/>
            <person name="Jenkins J."/>
            <person name="Schmutz J."/>
            <person name="Zhebentyayeva T."/>
            <person name="Kuelheim C."/>
            <person name="Coggeshall M."/>
            <person name="Heim C."/>
            <person name="Lasky J.R."/>
            <person name="Leites L."/>
            <person name="Islam-Faridi N."/>
            <person name="Romero-Severson J."/>
            <person name="DeLeo V.L."/>
            <person name="Lucas S.M."/>
            <person name="Lazic D."/>
            <person name="Gailing O."/>
            <person name="Carlson J."/>
            <person name="Staton M."/>
        </authorList>
    </citation>
    <scope>NUCLEOTIDE SEQUENCE [LARGE SCALE GENOMIC DNA]</scope>
    <source>
        <strain evidence="7">Pseudo-F2</strain>
    </source>
</reference>
<dbReference type="Proteomes" id="UP001324115">
    <property type="component" value="Unassembled WGS sequence"/>
</dbReference>
<dbReference type="InterPro" id="IPR001753">
    <property type="entry name" value="Enoyl-CoA_hydra/iso"/>
</dbReference>
<comment type="caution">
    <text evidence="7">The sequence shown here is derived from an EMBL/GenBank/DDBJ whole genome shotgun (WGS) entry which is preliminary data.</text>
</comment>
<sequence>MCTLEKRGSLFILTLISDDHEHRLGPSLIDFLLSALSQVNSQAINGGFALITVAHGKFFCNSFDVPWGQSDARSCLHQMVDSFKSVMSALLSLPVPTIAAISGHAAAGELVLALGHDYVLMRRDRGFLYMSEVDLAMTLPEYITALMRSKIEGSAARRDVLLKGMKVKGEEAVRMGIVDFATHDSEESVVEVAVRLGDRLTERKWNVEVYAEIRKSLYPEICGVLGLVSKTIVAPSKL</sequence>
<dbReference type="FunFam" id="3.90.226.10:FF:000049">
    <property type="entry name" value="Enoyl-CoA delta isomerase 3"/>
    <property type="match status" value="1"/>
</dbReference>
<dbReference type="Gene3D" id="3.90.226.10">
    <property type="entry name" value="2-enoyl-CoA Hydratase, Chain A, domain 1"/>
    <property type="match status" value="1"/>
</dbReference>
<dbReference type="EC" id="5.3.3.8" evidence="5"/>
<dbReference type="PANTHER" id="PTHR11941:SF75">
    <property type="entry name" value="ENOYL-COA HYDRATASE_ISOMERASE FAMILY PROTEIN"/>
    <property type="match status" value="1"/>
</dbReference>
<protein>
    <recommendedName>
        <fullName evidence="5">Delta(3)-Delta(2)-enoyl-CoA isomerase</fullName>
        <ecNumber evidence="5">5.3.3.8</ecNumber>
    </recommendedName>
</protein>
<evidence type="ECO:0000256" key="1">
    <source>
        <dbReference type="ARBA" id="ARBA00000452"/>
    </source>
</evidence>
<evidence type="ECO:0000313" key="8">
    <source>
        <dbReference type="Proteomes" id="UP001324115"/>
    </source>
</evidence>
<proteinExistence type="inferred from homology"/>
<evidence type="ECO:0000256" key="2">
    <source>
        <dbReference type="ARBA" id="ARBA00000765"/>
    </source>
</evidence>
<dbReference type="EMBL" id="JAXUIC010000004">
    <property type="protein sequence ID" value="KAK4592352.1"/>
    <property type="molecule type" value="Genomic_DNA"/>
</dbReference>
<comment type="catalytic activity">
    <reaction evidence="2">
        <text>a (3E)-enoyl-CoA = a 4-saturated (2E)-enoyl-CoA</text>
        <dbReference type="Rhea" id="RHEA:45228"/>
        <dbReference type="ChEBI" id="CHEBI:58521"/>
        <dbReference type="ChEBI" id="CHEBI:85097"/>
        <dbReference type="EC" id="5.3.3.8"/>
    </reaction>
</comment>
<dbReference type="SUPFAM" id="SSF52096">
    <property type="entry name" value="ClpP/crotonase"/>
    <property type="match status" value="1"/>
</dbReference>
<name>A0AAN7FGF1_QUERU</name>
<keyword evidence="6" id="KW-0443">Lipid metabolism</keyword>
<dbReference type="CDD" id="cd06558">
    <property type="entry name" value="crotonase-like"/>
    <property type="match status" value="1"/>
</dbReference>
<keyword evidence="8" id="KW-1185">Reference proteome</keyword>
<evidence type="ECO:0000256" key="3">
    <source>
        <dbReference type="ARBA" id="ARBA00005005"/>
    </source>
</evidence>
<evidence type="ECO:0000256" key="6">
    <source>
        <dbReference type="ARBA" id="ARBA00023098"/>
    </source>
</evidence>
<comment type="catalytic activity">
    <reaction evidence="1">
        <text>a (3Z)-enoyl-CoA = a 4-saturated (2E)-enoyl-CoA</text>
        <dbReference type="Rhea" id="RHEA:45900"/>
        <dbReference type="ChEBI" id="CHEBI:85097"/>
        <dbReference type="ChEBI" id="CHEBI:85489"/>
        <dbReference type="EC" id="5.3.3.8"/>
    </reaction>
</comment>
<dbReference type="AlphaFoldDB" id="A0AAN7FGF1"/>
<dbReference type="PANTHER" id="PTHR11941">
    <property type="entry name" value="ENOYL-COA HYDRATASE-RELATED"/>
    <property type="match status" value="1"/>
</dbReference>
<gene>
    <name evidence="7" type="ORF">RGQ29_016762</name>
</gene>
<dbReference type="GO" id="GO:0004165">
    <property type="term" value="F:delta(3)-delta(2)-enoyl-CoA isomerase activity"/>
    <property type="evidence" value="ECO:0007669"/>
    <property type="project" value="UniProtKB-EC"/>
</dbReference>